<protein>
    <submittedName>
        <fullName evidence="5">Uncharacterized protein</fullName>
    </submittedName>
</protein>
<dbReference type="GO" id="GO:0005794">
    <property type="term" value="C:Golgi apparatus"/>
    <property type="evidence" value="ECO:0007669"/>
    <property type="project" value="TreeGrafter"/>
</dbReference>
<dbReference type="AlphaFoldDB" id="A0A8H3FLS5"/>
<dbReference type="PANTHER" id="PTHR31121">
    <property type="entry name" value="ALPHA-1,2 MANNOSYLTRANSFERASE KTR1"/>
    <property type="match status" value="1"/>
</dbReference>
<dbReference type="GO" id="GO:0000032">
    <property type="term" value="P:cell wall mannoprotein biosynthetic process"/>
    <property type="evidence" value="ECO:0007669"/>
    <property type="project" value="TreeGrafter"/>
</dbReference>
<evidence type="ECO:0000256" key="1">
    <source>
        <dbReference type="ARBA" id="ARBA00007677"/>
    </source>
</evidence>
<name>A0A8H3FLS5_9LECA</name>
<proteinExistence type="inferred from homology"/>
<dbReference type="Gene3D" id="3.90.550.10">
    <property type="entry name" value="Spore Coat Polysaccharide Biosynthesis Protein SpsA, Chain A"/>
    <property type="match status" value="1"/>
</dbReference>
<dbReference type="InterPro" id="IPR002685">
    <property type="entry name" value="Glyco_trans_15"/>
</dbReference>
<dbReference type="EMBL" id="CAJPDQ010000029">
    <property type="protein sequence ID" value="CAF9928331.1"/>
    <property type="molecule type" value="Genomic_DNA"/>
</dbReference>
<gene>
    <name evidence="5" type="ORF">GOMPHAMPRED_004655</name>
</gene>
<dbReference type="Proteomes" id="UP000664169">
    <property type="component" value="Unassembled WGS sequence"/>
</dbReference>
<keyword evidence="4" id="KW-0472">Membrane</keyword>
<evidence type="ECO:0000256" key="3">
    <source>
        <dbReference type="ARBA" id="ARBA00022679"/>
    </source>
</evidence>
<feature type="transmembrane region" description="Helical" evidence="4">
    <location>
        <begin position="54"/>
        <end position="72"/>
    </location>
</feature>
<evidence type="ECO:0000313" key="5">
    <source>
        <dbReference type="EMBL" id="CAF9928331.1"/>
    </source>
</evidence>
<keyword evidence="2" id="KW-0328">Glycosyltransferase</keyword>
<organism evidence="5 6">
    <name type="scientific">Gomphillus americanus</name>
    <dbReference type="NCBI Taxonomy" id="1940652"/>
    <lineage>
        <taxon>Eukaryota</taxon>
        <taxon>Fungi</taxon>
        <taxon>Dikarya</taxon>
        <taxon>Ascomycota</taxon>
        <taxon>Pezizomycotina</taxon>
        <taxon>Lecanoromycetes</taxon>
        <taxon>OSLEUM clade</taxon>
        <taxon>Ostropomycetidae</taxon>
        <taxon>Ostropales</taxon>
        <taxon>Graphidaceae</taxon>
        <taxon>Gomphilloideae</taxon>
        <taxon>Gomphillus</taxon>
    </lineage>
</organism>
<reference evidence="5" key="1">
    <citation type="submission" date="2021-03" db="EMBL/GenBank/DDBJ databases">
        <authorList>
            <person name="Tagirdzhanova G."/>
        </authorList>
    </citation>
    <scope>NUCLEOTIDE SEQUENCE</scope>
</reference>
<keyword evidence="4" id="KW-0812">Transmembrane</keyword>
<dbReference type="Pfam" id="PF01793">
    <property type="entry name" value="Glyco_transf_15"/>
    <property type="match status" value="1"/>
</dbReference>
<evidence type="ECO:0000313" key="6">
    <source>
        <dbReference type="Proteomes" id="UP000664169"/>
    </source>
</evidence>
<dbReference type="PANTHER" id="PTHR31121:SF2">
    <property type="entry name" value="MANNOSYLTRANSFERASE KTR5-RELATED"/>
    <property type="match status" value="1"/>
</dbReference>
<dbReference type="InterPro" id="IPR029044">
    <property type="entry name" value="Nucleotide-diphossugar_trans"/>
</dbReference>
<comment type="caution">
    <text evidence="5">The sequence shown here is derived from an EMBL/GenBank/DDBJ whole genome shotgun (WGS) entry which is preliminary data.</text>
</comment>
<evidence type="ECO:0000256" key="2">
    <source>
        <dbReference type="ARBA" id="ARBA00022676"/>
    </source>
</evidence>
<dbReference type="SUPFAM" id="SSF53448">
    <property type="entry name" value="Nucleotide-diphospho-sugar transferases"/>
    <property type="match status" value="1"/>
</dbReference>
<dbReference type="GO" id="GO:0000026">
    <property type="term" value="F:alpha-1,2-mannosyltransferase activity"/>
    <property type="evidence" value="ECO:0007669"/>
    <property type="project" value="TreeGrafter"/>
</dbReference>
<keyword evidence="3" id="KW-0808">Transferase</keyword>
<dbReference type="GO" id="GO:0016020">
    <property type="term" value="C:membrane"/>
    <property type="evidence" value="ECO:0007669"/>
    <property type="project" value="InterPro"/>
</dbReference>
<comment type="similarity">
    <text evidence="1">Belongs to the glycosyltransferase 15 family.</text>
</comment>
<keyword evidence="4" id="KW-1133">Transmembrane helix</keyword>
<sequence length="464" mass="53624">MAYKDQARARNNQSALKSRFSEYAAAVQSPAMVSRVANARGFLLLLLRRLRRHLPWIIIIVAITVLEILYHIRSPLETLAEPLDKPFATGCRNPPIDAPRANATLLMLARNSDVNGAVAAIRSVEDRFNHWAHYPIIFLNDEPFNSTFTTALSSVSSGEVTFATIPRGMWSMPSQLNNERAQKAMVFQKDHKVPYGGMESYHHMCRFNSGFFYDMAELQKYRWYWRIEPNVRFTCDITYDPFIEMQRAGKKYGYIIALWELIGTAPTLYRKLSDYKTLHSFPTTRLWSALIKRSIAPWPIRKMLALTQRNRNSAGDKWNTCHFWSNFEIADMDWYRGPEYRNLFSFLDQDGGFYLERWGDAPIHTLAAAMLLKDSEIHHFRDWGYSHPPFQYIPATPKLRKKGDWKLGELQNVRVPEEVRERNEMRGCNCEVSFELSSVIHPYCANVVGRALYGTADVDIDAQG</sequence>
<dbReference type="OrthoDB" id="439943at2759"/>
<accession>A0A8H3FLS5</accession>
<evidence type="ECO:0000256" key="4">
    <source>
        <dbReference type="SAM" id="Phobius"/>
    </source>
</evidence>
<dbReference type="GO" id="GO:0006487">
    <property type="term" value="P:protein N-linked glycosylation"/>
    <property type="evidence" value="ECO:0007669"/>
    <property type="project" value="TreeGrafter"/>
</dbReference>
<keyword evidence="6" id="KW-1185">Reference proteome</keyword>